<evidence type="ECO:0000256" key="2">
    <source>
        <dbReference type="ARBA" id="ARBA00022571"/>
    </source>
</evidence>
<dbReference type="NCBIfam" id="TIGR00761">
    <property type="entry name" value="argB"/>
    <property type="match status" value="1"/>
</dbReference>
<evidence type="ECO:0000313" key="12">
    <source>
        <dbReference type="Proteomes" id="UP000617951"/>
    </source>
</evidence>
<dbReference type="PIRSF" id="PIRSF000728">
    <property type="entry name" value="NAGK"/>
    <property type="match status" value="1"/>
</dbReference>
<keyword evidence="2 9" id="KW-0055">Arginine biosynthesis</keyword>
<dbReference type="GO" id="GO:0003991">
    <property type="term" value="F:acetylglutamate kinase activity"/>
    <property type="evidence" value="ECO:0007669"/>
    <property type="project" value="UniProtKB-UniRule"/>
</dbReference>
<evidence type="ECO:0000256" key="7">
    <source>
        <dbReference type="ARBA" id="ARBA00022840"/>
    </source>
</evidence>
<feature type="site" description="Transition state stabilizer" evidence="9">
    <location>
        <position position="245"/>
    </location>
</feature>
<keyword evidence="5 9" id="KW-0547">Nucleotide-binding</keyword>
<comment type="caution">
    <text evidence="11">The sequence shown here is derived from an EMBL/GenBank/DDBJ whole genome shotgun (WGS) entry which is preliminary data.</text>
</comment>
<dbReference type="HAMAP" id="MF_00082">
    <property type="entry name" value="ArgB"/>
    <property type="match status" value="1"/>
</dbReference>
<dbReference type="RefSeq" id="WP_249279462.1">
    <property type="nucleotide sequence ID" value="NZ_JACRSS010000001.1"/>
</dbReference>
<dbReference type="InterPro" id="IPR004662">
    <property type="entry name" value="AcgluKinase_fam"/>
</dbReference>
<keyword evidence="3 9" id="KW-0028">Amino-acid biosynthesis</keyword>
<evidence type="ECO:0000256" key="1">
    <source>
        <dbReference type="ARBA" id="ARBA00004828"/>
    </source>
</evidence>
<dbReference type="InterPro" id="IPR036393">
    <property type="entry name" value="AceGlu_kinase-like_sf"/>
</dbReference>
<keyword evidence="4 9" id="KW-0808">Transferase</keyword>
<proteinExistence type="inferred from homology"/>
<dbReference type="GO" id="GO:0005737">
    <property type="term" value="C:cytoplasm"/>
    <property type="evidence" value="ECO:0007669"/>
    <property type="project" value="UniProtKB-SubCell"/>
</dbReference>
<evidence type="ECO:0000256" key="9">
    <source>
        <dbReference type="HAMAP-Rule" id="MF_00082"/>
    </source>
</evidence>
<dbReference type="SUPFAM" id="SSF53633">
    <property type="entry name" value="Carbamate kinase-like"/>
    <property type="match status" value="1"/>
</dbReference>
<feature type="binding site" evidence="9">
    <location>
        <position position="182"/>
    </location>
    <ligand>
        <name>substrate</name>
    </ligand>
</feature>
<dbReference type="GO" id="GO:0042450">
    <property type="term" value="P:L-arginine biosynthetic process via ornithine"/>
    <property type="evidence" value="ECO:0007669"/>
    <property type="project" value="UniProtKB-UniRule"/>
</dbReference>
<dbReference type="CDD" id="cd04250">
    <property type="entry name" value="AAK_NAGK-C"/>
    <property type="match status" value="1"/>
</dbReference>
<dbReference type="GO" id="GO:0005524">
    <property type="term" value="F:ATP binding"/>
    <property type="evidence" value="ECO:0007669"/>
    <property type="project" value="UniProtKB-UniRule"/>
</dbReference>
<dbReference type="AlphaFoldDB" id="A0A926HW17"/>
<reference evidence="11" key="1">
    <citation type="submission" date="2020-08" db="EMBL/GenBank/DDBJ databases">
        <title>Genome public.</title>
        <authorList>
            <person name="Liu C."/>
            <person name="Sun Q."/>
        </authorList>
    </citation>
    <scope>NUCLEOTIDE SEQUENCE</scope>
    <source>
        <strain evidence="11">NSJ-63</strain>
    </source>
</reference>
<accession>A0A926HW17</accession>
<sequence>MNTHHERANVLIEALPYIQRLSGKTIVVKYGGAAMLDDNLKKRFMEDITLLKFVGMNPIVVHGGGPDINGTLSALHIETKFHNGLRVTDEETMKVVQMVLTGRINKDIVAGINACGGKAVGLCGIDGHVISAHKCPPVEGVDLGCVGEIDSVDTKLLNMLTSDEYIPVIAPIGCGEHGESYNINADTVASAVATALKAEKLMFLTDIDGIRRDPEDPSTLIYEISSMDVAGMIADGIVSGGMLPKAKACAKAIREGVNRVHIINGTIPHSIILEIFTDSGIGTMFTK</sequence>
<feature type="binding site" evidence="9">
    <location>
        <position position="86"/>
    </location>
    <ligand>
        <name>substrate</name>
    </ligand>
</feature>
<keyword evidence="12" id="KW-1185">Reference proteome</keyword>
<name>A0A926HW17_9FIRM</name>
<dbReference type="InterPro" id="IPR041727">
    <property type="entry name" value="NAGK-C"/>
</dbReference>
<dbReference type="InterPro" id="IPR001057">
    <property type="entry name" value="Glu/AcGlu_kinase"/>
</dbReference>
<feature type="site" description="Transition state stabilizer" evidence="9">
    <location>
        <position position="29"/>
    </location>
</feature>
<dbReference type="Pfam" id="PF00696">
    <property type="entry name" value="AA_kinase"/>
    <property type="match status" value="1"/>
</dbReference>
<dbReference type="FunFam" id="3.40.1160.10:FF:000004">
    <property type="entry name" value="Acetylglutamate kinase"/>
    <property type="match status" value="1"/>
</dbReference>
<comment type="pathway">
    <text evidence="1 9">Amino-acid biosynthesis; L-arginine biosynthesis; N(2)-acetyl-L-ornithine from L-glutamate: step 2/4.</text>
</comment>
<evidence type="ECO:0000256" key="3">
    <source>
        <dbReference type="ARBA" id="ARBA00022605"/>
    </source>
</evidence>
<feature type="domain" description="Aspartate/glutamate/uridylate kinase" evidence="10">
    <location>
        <begin position="24"/>
        <end position="264"/>
    </location>
</feature>
<keyword evidence="9" id="KW-0963">Cytoplasm</keyword>
<comment type="function">
    <text evidence="9">Catalyzes the ATP-dependent phosphorylation of N-acetyl-L-glutamate.</text>
</comment>
<keyword evidence="7 9" id="KW-0067">ATP-binding</keyword>
<evidence type="ECO:0000259" key="10">
    <source>
        <dbReference type="Pfam" id="PF00696"/>
    </source>
</evidence>
<dbReference type="Proteomes" id="UP000617951">
    <property type="component" value="Unassembled WGS sequence"/>
</dbReference>
<evidence type="ECO:0000256" key="8">
    <source>
        <dbReference type="ARBA" id="ARBA00048141"/>
    </source>
</evidence>
<comment type="subcellular location">
    <subcellularLocation>
        <location evidence="9">Cytoplasm</location>
    </subcellularLocation>
</comment>
<organism evidence="11 12">
    <name type="scientific">Guopingia tenuis</name>
    <dbReference type="NCBI Taxonomy" id="2763656"/>
    <lineage>
        <taxon>Bacteria</taxon>
        <taxon>Bacillati</taxon>
        <taxon>Bacillota</taxon>
        <taxon>Clostridia</taxon>
        <taxon>Christensenellales</taxon>
        <taxon>Christensenellaceae</taxon>
        <taxon>Guopingia</taxon>
    </lineage>
</organism>
<feature type="binding site" evidence="9">
    <location>
        <begin position="64"/>
        <end position="65"/>
    </location>
    <ligand>
        <name>substrate</name>
    </ligand>
</feature>
<protein>
    <recommendedName>
        <fullName evidence="9">Acetylglutamate kinase</fullName>
        <ecNumber evidence="9">2.7.2.8</ecNumber>
    </recommendedName>
    <alternativeName>
        <fullName evidence="9">N-acetyl-L-glutamate 5-phosphotransferase</fullName>
    </alternativeName>
    <alternativeName>
        <fullName evidence="9">NAG kinase</fullName>
        <shortName evidence="9">NAGK</shortName>
    </alternativeName>
</protein>
<dbReference type="InterPro" id="IPR001048">
    <property type="entry name" value="Asp/Glu/Uridylate_kinase"/>
</dbReference>
<evidence type="ECO:0000256" key="6">
    <source>
        <dbReference type="ARBA" id="ARBA00022777"/>
    </source>
</evidence>
<dbReference type="Gene3D" id="3.40.1160.10">
    <property type="entry name" value="Acetylglutamate kinase-like"/>
    <property type="match status" value="1"/>
</dbReference>
<dbReference type="PANTHER" id="PTHR23342">
    <property type="entry name" value="N-ACETYLGLUTAMATE SYNTHASE"/>
    <property type="match status" value="1"/>
</dbReference>
<evidence type="ECO:0000256" key="4">
    <source>
        <dbReference type="ARBA" id="ARBA00022679"/>
    </source>
</evidence>
<dbReference type="EMBL" id="JACRSS010000001">
    <property type="protein sequence ID" value="MBC8537560.1"/>
    <property type="molecule type" value="Genomic_DNA"/>
</dbReference>
<evidence type="ECO:0000313" key="11">
    <source>
        <dbReference type="EMBL" id="MBC8537560.1"/>
    </source>
</evidence>
<comment type="similarity">
    <text evidence="9">Belongs to the acetylglutamate kinase family. ArgB subfamily.</text>
</comment>
<gene>
    <name evidence="9 11" type="primary">argB</name>
    <name evidence="11" type="ORF">H8693_01265</name>
</gene>
<dbReference type="PRINTS" id="PR00474">
    <property type="entry name" value="GLU5KINASE"/>
</dbReference>
<dbReference type="InterPro" id="IPR037528">
    <property type="entry name" value="ArgB"/>
</dbReference>
<dbReference type="EC" id="2.7.2.8" evidence="9"/>
<dbReference type="PANTHER" id="PTHR23342:SF0">
    <property type="entry name" value="N-ACETYLGLUTAMATE SYNTHASE, MITOCHONDRIAL"/>
    <property type="match status" value="1"/>
</dbReference>
<evidence type="ECO:0000256" key="5">
    <source>
        <dbReference type="ARBA" id="ARBA00022741"/>
    </source>
</evidence>
<keyword evidence="6 9" id="KW-0418">Kinase</keyword>
<comment type="catalytic activity">
    <reaction evidence="8 9">
        <text>N-acetyl-L-glutamate + ATP = N-acetyl-L-glutamyl 5-phosphate + ADP</text>
        <dbReference type="Rhea" id="RHEA:14629"/>
        <dbReference type="ChEBI" id="CHEBI:30616"/>
        <dbReference type="ChEBI" id="CHEBI:44337"/>
        <dbReference type="ChEBI" id="CHEBI:57936"/>
        <dbReference type="ChEBI" id="CHEBI:456216"/>
        <dbReference type="EC" id="2.7.2.8"/>
    </reaction>
</comment>